<sequence length="42" mass="4737">MLKNLLFVTSYVKFYIIVPALILPPFAHRRITSAFAVSMPLG</sequence>
<keyword evidence="1" id="KW-1133">Transmembrane helix</keyword>
<evidence type="ECO:0000313" key="2">
    <source>
        <dbReference type="EMBL" id="ACR68918.1"/>
    </source>
</evidence>
<reference evidence="2 3" key="2">
    <citation type="journal article" date="2012" name="J. Bacteriol.">
        <title>Genome Sequence of Edwardsiella ictaluri 93-146, a Strain Associated with a Natural Channel Catfish Outbreak of Enteric Septicemia of Catfish.</title>
        <authorList>
            <person name="Williams M.L."/>
            <person name="Gillaspy A.F."/>
            <person name="Dyer D.W."/>
            <person name="Thune R.L."/>
            <person name="Waldbieser G.C."/>
            <person name="Schuster S.C."/>
            <person name="Gipson J."/>
            <person name="Zaitshik J."/>
            <person name="Landry C."/>
            <person name="Banes M.M."/>
            <person name="Lawrence M.L."/>
        </authorList>
    </citation>
    <scope>NUCLEOTIDE SEQUENCE [LARGE SCALE GENOMIC DNA]</scope>
    <source>
        <strain evidence="2 3">93-146</strain>
    </source>
</reference>
<gene>
    <name evidence="2" type="ordered locus">NT01EI_1739</name>
</gene>
<keyword evidence="1" id="KW-0812">Transmembrane</keyword>
<dbReference type="AlphaFoldDB" id="C5BDZ8"/>
<evidence type="ECO:0000313" key="3">
    <source>
        <dbReference type="Proteomes" id="UP000001485"/>
    </source>
</evidence>
<dbReference type="Proteomes" id="UP000001485">
    <property type="component" value="Chromosome"/>
</dbReference>
<dbReference type="HOGENOM" id="CLU_3250690_0_0_6"/>
<dbReference type="EMBL" id="CP001600">
    <property type="protein sequence ID" value="ACR68918.1"/>
    <property type="molecule type" value="Genomic_DNA"/>
</dbReference>
<keyword evidence="1" id="KW-0472">Membrane</keyword>
<dbReference type="KEGG" id="eic:NT01EI_1739"/>
<proteinExistence type="predicted"/>
<evidence type="ECO:0000256" key="1">
    <source>
        <dbReference type="SAM" id="Phobius"/>
    </source>
</evidence>
<protein>
    <submittedName>
        <fullName evidence="2">Uncharacterized protein</fullName>
    </submittedName>
</protein>
<accession>C5BDZ8</accession>
<organism evidence="2 3">
    <name type="scientific">Edwardsiella ictaluri (strain 93-146)</name>
    <dbReference type="NCBI Taxonomy" id="634503"/>
    <lineage>
        <taxon>Bacteria</taxon>
        <taxon>Pseudomonadati</taxon>
        <taxon>Pseudomonadota</taxon>
        <taxon>Gammaproteobacteria</taxon>
        <taxon>Enterobacterales</taxon>
        <taxon>Hafniaceae</taxon>
        <taxon>Edwardsiella</taxon>
    </lineage>
</organism>
<name>C5BDZ8_EDWI9</name>
<reference evidence="3" key="1">
    <citation type="submission" date="2009-03" db="EMBL/GenBank/DDBJ databases">
        <title>Complete genome sequence of Edwardsiella ictaluri 93-146.</title>
        <authorList>
            <person name="Williams M.L."/>
            <person name="Gillaspy A.F."/>
            <person name="Dyer D.W."/>
            <person name="Thune R.L."/>
            <person name="Waldbieser G.C."/>
            <person name="Schuster S.C."/>
            <person name="Gipson J."/>
            <person name="Zaitshik J."/>
            <person name="Landry C."/>
            <person name="Lawrence M.L."/>
        </authorList>
    </citation>
    <scope>NUCLEOTIDE SEQUENCE [LARGE SCALE GENOMIC DNA]</scope>
    <source>
        <strain evidence="3">93-146</strain>
    </source>
</reference>
<feature type="transmembrane region" description="Helical" evidence="1">
    <location>
        <begin position="6"/>
        <end position="23"/>
    </location>
</feature>